<feature type="transmembrane region" description="Helical" evidence="7">
    <location>
        <begin position="130"/>
        <end position="149"/>
    </location>
</feature>
<feature type="domain" description="EamA" evidence="8">
    <location>
        <begin position="157"/>
        <end position="290"/>
    </location>
</feature>
<feature type="transmembrane region" description="Helical" evidence="7">
    <location>
        <begin position="155"/>
        <end position="176"/>
    </location>
</feature>
<evidence type="ECO:0000259" key="8">
    <source>
        <dbReference type="Pfam" id="PF00892"/>
    </source>
</evidence>
<evidence type="ECO:0000256" key="2">
    <source>
        <dbReference type="ARBA" id="ARBA00007362"/>
    </source>
</evidence>
<feature type="transmembrane region" description="Helical" evidence="7">
    <location>
        <begin position="188"/>
        <end position="207"/>
    </location>
</feature>
<dbReference type="Gene3D" id="1.10.3730.20">
    <property type="match status" value="1"/>
</dbReference>
<feature type="transmembrane region" description="Helical" evidence="7">
    <location>
        <begin position="42"/>
        <end position="61"/>
    </location>
</feature>
<evidence type="ECO:0000256" key="6">
    <source>
        <dbReference type="ARBA" id="ARBA00023136"/>
    </source>
</evidence>
<evidence type="ECO:0000313" key="9">
    <source>
        <dbReference type="EMBL" id="GAA0590008.1"/>
    </source>
</evidence>
<evidence type="ECO:0000256" key="1">
    <source>
        <dbReference type="ARBA" id="ARBA00004651"/>
    </source>
</evidence>
<feature type="transmembrane region" description="Helical" evidence="7">
    <location>
        <begin position="12"/>
        <end position="30"/>
    </location>
</feature>
<keyword evidence="5 7" id="KW-1133">Transmembrane helix</keyword>
<comment type="subcellular location">
    <subcellularLocation>
        <location evidence="1">Cell membrane</location>
        <topology evidence="1">Multi-pass membrane protein</topology>
    </subcellularLocation>
</comment>
<dbReference type="Pfam" id="PF00892">
    <property type="entry name" value="EamA"/>
    <property type="match status" value="2"/>
</dbReference>
<dbReference type="InterPro" id="IPR037185">
    <property type="entry name" value="EmrE-like"/>
</dbReference>
<accession>A0ABN1FG61</accession>
<dbReference type="PANTHER" id="PTHR32322:SF18">
    <property type="entry name" value="S-ADENOSYLMETHIONINE_S-ADENOSYLHOMOCYSTEINE TRANSPORTER"/>
    <property type="match status" value="1"/>
</dbReference>
<evidence type="ECO:0000313" key="10">
    <source>
        <dbReference type="Proteomes" id="UP001500866"/>
    </source>
</evidence>
<dbReference type="InterPro" id="IPR050638">
    <property type="entry name" value="AA-Vitamin_Transporters"/>
</dbReference>
<dbReference type="PANTHER" id="PTHR32322">
    <property type="entry name" value="INNER MEMBRANE TRANSPORTER"/>
    <property type="match status" value="1"/>
</dbReference>
<feature type="transmembrane region" description="Helical" evidence="7">
    <location>
        <begin position="73"/>
        <end position="91"/>
    </location>
</feature>
<comment type="caution">
    <text evidence="9">The sequence shown here is derived from an EMBL/GenBank/DDBJ whole genome shotgun (WGS) entry which is preliminary data.</text>
</comment>
<name>A0ABN1FG61_9BACI</name>
<protein>
    <submittedName>
        <fullName evidence="9">DMT family transporter</fullName>
    </submittedName>
</protein>
<feature type="domain" description="EamA" evidence="8">
    <location>
        <begin position="14"/>
        <end position="143"/>
    </location>
</feature>
<dbReference type="RefSeq" id="WP_343809545.1">
    <property type="nucleotide sequence ID" value="NZ_BAAADS010000001.1"/>
</dbReference>
<evidence type="ECO:0000256" key="7">
    <source>
        <dbReference type="SAM" id="Phobius"/>
    </source>
</evidence>
<organism evidence="9 10">
    <name type="scientific">Virgibacillus siamensis</name>
    <dbReference type="NCBI Taxonomy" id="480071"/>
    <lineage>
        <taxon>Bacteria</taxon>
        <taxon>Bacillati</taxon>
        <taxon>Bacillota</taxon>
        <taxon>Bacilli</taxon>
        <taxon>Bacillales</taxon>
        <taxon>Bacillaceae</taxon>
        <taxon>Virgibacillus</taxon>
    </lineage>
</organism>
<dbReference type="EMBL" id="BAAADS010000001">
    <property type="protein sequence ID" value="GAA0590008.1"/>
    <property type="molecule type" value="Genomic_DNA"/>
</dbReference>
<keyword evidence="3" id="KW-1003">Cell membrane</keyword>
<reference evidence="9 10" key="1">
    <citation type="journal article" date="2019" name="Int. J. Syst. Evol. Microbiol.">
        <title>The Global Catalogue of Microorganisms (GCM) 10K type strain sequencing project: providing services to taxonomists for standard genome sequencing and annotation.</title>
        <authorList>
            <consortium name="The Broad Institute Genomics Platform"/>
            <consortium name="The Broad Institute Genome Sequencing Center for Infectious Disease"/>
            <person name="Wu L."/>
            <person name="Ma J."/>
        </authorList>
    </citation>
    <scope>NUCLEOTIDE SEQUENCE [LARGE SCALE GENOMIC DNA]</scope>
    <source>
        <strain evidence="9 10">JCM 15395</strain>
    </source>
</reference>
<keyword evidence="10" id="KW-1185">Reference proteome</keyword>
<keyword evidence="4 7" id="KW-0812">Transmembrane</keyword>
<evidence type="ECO:0000256" key="4">
    <source>
        <dbReference type="ARBA" id="ARBA00022692"/>
    </source>
</evidence>
<gene>
    <name evidence="9" type="ORF">GCM10009001_02450</name>
</gene>
<dbReference type="SUPFAM" id="SSF103481">
    <property type="entry name" value="Multidrug resistance efflux transporter EmrE"/>
    <property type="match status" value="2"/>
</dbReference>
<feature type="transmembrane region" description="Helical" evidence="7">
    <location>
        <begin position="219"/>
        <end position="241"/>
    </location>
</feature>
<comment type="similarity">
    <text evidence="2">Belongs to the EamA transporter family.</text>
</comment>
<evidence type="ECO:0000256" key="3">
    <source>
        <dbReference type="ARBA" id="ARBA00022475"/>
    </source>
</evidence>
<dbReference type="InterPro" id="IPR000620">
    <property type="entry name" value="EamA_dom"/>
</dbReference>
<sequence>MKDLVLKHKWMVWVLILLITSIWGFAWVYMKASLQFMGPFTFSAFRFGTGTVTLLLFVWLLKVGKPPRGMWKHLMIQGILQTSIVFLLVMYGMQFVNAGKSSVLLYSMPLWSSIFAAKLLGEKVTPGKMLGLGAGMLGLVTILGWDIFFVQDMQIIFGELLIVFAAVSWAASNVYYRLKLQGMTQLQVSAYQMLFGTLGIVIATLFAEWGEPVALTGDSIFYILFTGVLASALCFTVWFIILSVIDMVSATLSTLLVPVFGLFLGWWLLDEKLTGGVIAGSLLIILGIAIAQLSRGKKADDYSEAKTIQSGESSS</sequence>
<evidence type="ECO:0000256" key="5">
    <source>
        <dbReference type="ARBA" id="ARBA00022989"/>
    </source>
</evidence>
<feature type="transmembrane region" description="Helical" evidence="7">
    <location>
        <begin position="248"/>
        <end position="269"/>
    </location>
</feature>
<feature type="transmembrane region" description="Helical" evidence="7">
    <location>
        <begin position="275"/>
        <end position="293"/>
    </location>
</feature>
<keyword evidence="6 7" id="KW-0472">Membrane</keyword>
<dbReference type="Proteomes" id="UP001500866">
    <property type="component" value="Unassembled WGS sequence"/>
</dbReference>
<proteinExistence type="inferred from homology"/>